<feature type="signal peptide" evidence="1">
    <location>
        <begin position="1"/>
        <end position="19"/>
    </location>
</feature>
<protein>
    <submittedName>
        <fullName evidence="3">Uncharacterized protein</fullName>
    </submittedName>
</protein>
<dbReference type="Proteomes" id="UP000663870">
    <property type="component" value="Unassembled WGS sequence"/>
</dbReference>
<evidence type="ECO:0000313" key="6">
    <source>
        <dbReference type="Proteomes" id="UP000663870"/>
    </source>
</evidence>
<accession>A0A814ARC7</accession>
<dbReference type="AlphaFoldDB" id="A0A814ARC7"/>
<proteinExistence type="predicted"/>
<dbReference type="Proteomes" id="UP000663854">
    <property type="component" value="Unassembled WGS sequence"/>
</dbReference>
<dbReference type="EMBL" id="CAJOAX010004070">
    <property type="protein sequence ID" value="CAF3888154.1"/>
    <property type="molecule type" value="Genomic_DNA"/>
</dbReference>
<dbReference type="Gene3D" id="2.10.80.10">
    <property type="entry name" value="Lipase, subunit A"/>
    <property type="match status" value="1"/>
</dbReference>
<sequence length="163" mass="17706">MRCIIVVYLIFVGAIQVNGQDLSGIASTVFNDLLSSVVSQWGNMSSTDLASFIDKLTQPGGLNHIWNALDSHCNSHFDCGPDACCLKPTHLGKRGFTDGIHLHMSSYCSPLKKLSQTCSLYHSGETTSTFSCPCEKGFQCVPASTFQIHPLISIHKEPICKVA</sequence>
<dbReference type="Proteomes" id="UP000663823">
    <property type="component" value="Unassembled WGS sequence"/>
</dbReference>
<keyword evidence="6" id="KW-1185">Reference proteome</keyword>
<keyword evidence="1" id="KW-0732">Signal</keyword>
<dbReference type="EMBL" id="CAJNOO010000797">
    <property type="protein sequence ID" value="CAF1035665.1"/>
    <property type="molecule type" value="Genomic_DNA"/>
</dbReference>
<comment type="caution">
    <text evidence="3">The sequence shown here is derived from an EMBL/GenBank/DDBJ whole genome shotgun (WGS) entry which is preliminary data.</text>
</comment>
<evidence type="ECO:0000313" key="3">
    <source>
        <dbReference type="EMBL" id="CAF0918574.1"/>
    </source>
</evidence>
<feature type="chain" id="PRO_5044131869" evidence="1">
    <location>
        <begin position="20"/>
        <end position="163"/>
    </location>
</feature>
<dbReference type="EMBL" id="CAJNOH010000091">
    <property type="protein sequence ID" value="CAF0859077.1"/>
    <property type="molecule type" value="Genomic_DNA"/>
</dbReference>
<dbReference type="EMBL" id="CAJNOL010000188">
    <property type="protein sequence ID" value="CAF0918574.1"/>
    <property type="molecule type" value="Genomic_DNA"/>
</dbReference>
<evidence type="ECO:0000313" key="4">
    <source>
        <dbReference type="EMBL" id="CAF1035665.1"/>
    </source>
</evidence>
<reference evidence="3" key="1">
    <citation type="submission" date="2021-02" db="EMBL/GenBank/DDBJ databases">
        <authorList>
            <person name="Nowell W R."/>
        </authorList>
    </citation>
    <scope>NUCLEOTIDE SEQUENCE</scope>
</reference>
<evidence type="ECO:0000313" key="5">
    <source>
        <dbReference type="EMBL" id="CAF3888154.1"/>
    </source>
</evidence>
<evidence type="ECO:0000313" key="2">
    <source>
        <dbReference type="EMBL" id="CAF0859077.1"/>
    </source>
</evidence>
<organism evidence="3 6">
    <name type="scientific">Rotaria sordida</name>
    <dbReference type="NCBI Taxonomy" id="392033"/>
    <lineage>
        <taxon>Eukaryota</taxon>
        <taxon>Metazoa</taxon>
        <taxon>Spiralia</taxon>
        <taxon>Gnathifera</taxon>
        <taxon>Rotifera</taxon>
        <taxon>Eurotatoria</taxon>
        <taxon>Bdelloidea</taxon>
        <taxon>Philodinida</taxon>
        <taxon>Philodinidae</taxon>
        <taxon>Rotaria</taxon>
    </lineage>
</organism>
<evidence type="ECO:0000256" key="1">
    <source>
        <dbReference type="SAM" id="SignalP"/>
    </source>
</evidence>
<dbReference type="Proteomes" id="UP000663882">
    <property type="component" value="Unassembled WGS sequence"/>
</dbReference>
<dbReference type="OrthoDB" id="9972630at2759"/>
<name>A0A814ARC7_9BILA</name>
<gene>
    <name evidence="3" type="ORF">JXQ802_LOCUS10009</name>
    <name evidence="5" type="ORF">OTI717_LOCUS23125</name>
    <name evidence="2" type="ORF">PYM288_LOCUS7462</name>
    <name evidence="4" type="ORF">RFH988_LOCUS15951</name>
</gene>